<organism evidence="3 4">
    <name type="scientific">Corynebacterium gerontici</name>
    <dbReference type="NCBI Taxonomy" id="2079234"/>
    <lineage>
        <taxon>Bacteria</taxon>
        <taxon>Bacillati</taxon>
        <taxon>Actinomycetota</taxon>
        <taxon>Actinomycetes</taxon>
        <taxon>Mycobacteriales</taxon>
        <taxon>Corynebacteriaceae</taxon>
        <taxon>Corynebacterium</taxon>
    </lineage>
</organism>
<feature type="domain" description="Ferrous iron transporter FeoA-like" evidence="2">
    <location>
        <begin position="37"/>
        <end position="111"/>
    </location>
</feature>
<gene>
    <name evidence="3" type="ORF">CGERO_08395</name>
</gene>
<dbReference type="AlphaFoldDB" id="A0A3G6J2N7"/>
<dbReference type="GO" id="GO:0046914">
    <property type="term" value="F:transition metal ion binding"/>
    <property type="evidence" value="ECO:0007669"/>
    <property type="project" value="InterPro"/>
</dbReference>
<reference evidence="3 4" key="1">
    <citation type="submission" date="2018-11" db="EMBL/GenBank/DDBJ databases">
        <authorList>
            <person name="Kleinhagauer T."/>
            <person name="Glaeser S.P."/>
            <person name="Spergser J."/>
            <person name="Ruckert C."/>
            <person name="Kaempfer P."/>
            <person name="Busse H.-J."/>
        </authorList>
    </citation>
    <scope>NUCLEOTIDE SEQUENCE [LARGE SCALE GENOMIC DNA]</scope>
    <source>
        <strain evidence="3 4">W8</strain>
    </source>
</reference>
<protein>
    <submittedName>
        <fullName evidence="3">FeoA domain protein</fullName>
    </submittedName>
</protein>
<dbReference type="Gene3D" id="2.30.30.90">
    <property type="match status" value="1"/>
</dbReference>
<evidence type="ECO:0000259" key="2">
    <source>
        <dbReference type="SMART" id="SM00899"/>
    </source>
</evidence>
<keyword evidence="4" id="KW-1185">Reference proteome</keyword>
<dbReference type="SMART" id="SM00899">
    <property type="entry name" value="FeoA"/>
    <property type="match status" value="1"/>
</dbReference>
<evidence type="ECO:0000313" key="4">
    <source>
        <dbReference type="Proteomes" id="UP000271587"/>
    </source>
</evidence>
<dbReference type="KEGG" id="cgk:CGERO_08395"/>
<dbReference type="EMBL" id="CP033897">
    <property type="protein sequence ID" value="AZA11973.1"/>
    <property type="molecule type" value="Genomic_DNA"/>
</dbReference>
<proteinExistence type="predicted"/>
<dbReference type="OrthoDB" id="4420166at2"/>
<evidence type="ECO:0000313" key="3">
    <source>
        <dbReference type="EMBL" id="AZA11973.1"/>
    </source>
</evidence>
<dbReference type="InterPro" id="IPR007167">
    <property type="entry name" value="Fe-transptr_FeoA-like"/>
</dbReference>
<keyword evidence="1" id="KW-0408">Iron</keyword>
<dbReference type="Proteomes" id="UP000271587">
    <property type="component" value="Chromosome"/>
</dbReference>
<dbReference type="Pfam" id="PF04023">
    <property type="entry name" value="FeoA"/>
    <property type="match status" value="1"/>
</dbReference>
<sequence>MFGALANSIQRRLTDPAPTCAPGSKTCQECHGEPETFALCNVPCGNSCKISRISEINLSPTTQRRLAELGLRAGMKVTVTQKISSGGRVLKIGTTRYAIDGNTASELLVTAA</sequence>
<evidence type="ECO:0000256" key="1">
    <source>
        <dbReference type="ARBA" id="ARBA00023004"/>
    </source>
</evidence>
<dbReference type="InterPro" id="IPR038157">
    <property type="entry name" value="FeoA_core_dom"/>
</dbReference>
<name>A0A3G6J2N7_9CORY</name>
<dbReference type="SUPFAM" id="SSF50037">
    <property type="entry name" value="C-terminal domain of transcriptional repressors"/>
    <property type="match status" value="1"/>
</dbReference>
<dbReference type="InterPro" id="IPR008988">
    <property type="entry name" value="Transcriptional_repressor_C"/>
</dbReference>
<accession>A0A3G6J2N7</accession>